<proteinExistence type="predicted"/>
<reference evidence="2" key="1">
    <citation type="submission" date="2022-07" db="EMBL/GenBank/DDBJ databases">
        <title>Enhanced cultured diversity of the mouse gut microbiota enables custom-made synthetic communities.</title>
        <authorList>
            <person name="Afrizal A."/>
        </authorList>
    </citation>
    <scope>NUCLEOTIDE SEQUENCE</scope>
    <source>
        <strain evidence="2">DSM 28593</strain>
    </source>
</reference>
<comment type="caution">
    <text evidence="2">The sequence shown here is derived from an EMBL/GenBank/DDBJ whole genome shotgun (WGS) entry which is preliminary data.</text>
</comment>
<keyword evidence="1" id="KW-0732">Signal</keyword>
<name>A0AAE3HFT1_9FIRM</name>
<dbReference type="PROSITE" id="PS51257">
    <property type="entry name" value="PROKAR_LIPOPROTEIN"/>
    <property type="match status" value="1"/>
</dbReference>
<gene>
    <name evidence="2" type="ORF">NSA47_02140</name>
</gene>
<dbReference type="AlphaFoldDB" id="A0AAE3HFT1"/>
<evidence type="ECO:0000313" key="2">
    <source>
        <dbReference type="EMBL" id="MCR1897788.1"/>
    </source>
</evidence>
<dbReference type="SUPFAM" id="SSF69304">
    <property type="entry name" value="Tricorn protease N-terminal domain"/>
    <property type="match status" value="1"/>
</dbReference>
<sequence length="465" mass="54013">MYKKTITLVFVLSIMAFVMGCNNTNKIQQVSDFSIQYLDIQDNKFIVNNDVTMRVEAPKASNVQLYMQDQGQERTEEVIEGKKSGNQWNFDYQNTHPFTKEVWIVAHYDEEKIVTEKKVITNQTQSYESMFESIIPITENFTNDFILSKQKINLNALGWIDEKRILAQEDNALISYHFDDNTKDILIEEGWNIYPNRNMEKVIYQDAKGLNIFDIKTKETKQIFKPKEHQLIKNLTWSRNNKEVILYTVENQKEEFYLINLQSGNRSTLNNIAKEGYTIEQLIYLNNGYLFALANIHAGTGDSGEEETTTGLLAINIYSGKIKNLTPQLQSMDEIGILSQVNENEFLVRLSSKFMSEEEIVSENNIYLLNTQSRKLKTVKSNIDFPYVYQLSHQKDSYIYLKNLDNDREQLDGKVIVFGEGASKEKEILKSAPYYPKTFYWSPGGERVLFYIDGTQELYCISKKS</sequence>
<dbReference type="EMBL" id="JANKAS010000001">
    <property type="protein sequence ID" value="MCR1897788.1"/>
    <property type="molecule type" value="Genomic_DNA"/>
</dbReference>
<feature type="signal peptide" evidence="1">
    <location>
        <begin position="1"/>
        <end position="20"/>
    </location>
</feature>
<accession>A0AAE3HFT1</accession>
<dbReference type="RefSeq" id="WP_257529211.1">
    <property type="nucleotide sequence ID" value="NZ_JANKAS010000001.1"/>
</dbReference>
<dbReference type="Proteomes" id="UP001205748">
    <property type="component" value="Unassembled WGS sequence"/>
</dbReference>
<evidence type="ECO:0000313" key="3">
    <source>
        <dbReference type="Proteomes" id="UP001205748"/>
    </source>
</evidence>
<feature type="chain" id="PRO_5042230347" description="Dipeptidylpeptidase IV N-terminal domain-containing protein" evidence="1">
    <location>
        <begin position="21"/>
        <end position="465"/>
    </location>
</feature>
<protein>
    <recommendedName>
        <fullName evidence="4">Dipeptidylpeptidase IV N-terminal domain-containing protein</fullName>
    </recommendedName>
</protein>
<evidence type="ECO:0000256" key="1">
    <source>
        <dbReference type="SAM" id="SignalP"/>
    </source>
</evidence>
<keyword evidence="3" id="KW-1185">Reference proteome</keyword>
<organism evidence="2 3">
    <name type="scientific">Irregularibacter muris</name>
    <dbReference type="NCBI Taxonomy" id="1796619"/>
    <lineage>
        <taxon>Bacteria</taxon>
        <taxon>Bacillati</taxon>
        <taxon>Bacillota</taxon>
        <taxon>Clostridia</taxon>
        <taxon>Eubacteriales</taxon>
        <taxon>Eubacteriaceae</taxon>
        <taxon>Irregularibacter</taxon>
    </lineage>
</organism>
<evidence type="ECO:0008006" key="4">
    <source>
        <dbReference type="Google" id="ProtNLM"/>
    </source>
</evidence>